<evidence type="ECO:0000313" key="2">
    <source>
        <dbReference type="WBParaSite" id="ES5_v2.g30561.t1"/>
    </source>
</evidence>
<dbReference type="Proteomes" id="UP000887579">
    <property type="component" value="Unplaced"/>
</dbReference>
<dbReference type="WBParaSite" id="ES5_v2.g30561.t1">
    <property type="protein sequence ID" value="ES5_v2.g30561.t1"/>
    <property type="gene ID" value="ES5_v2.g30561"/>
</dbReference>
<proteinExistence type="predicted"/>
<organism evidence="1 2">
    <name type="scientific">Panagrolaimus sp. ES5</name>
    <dbReference type="NCBI Taxonomy" id="591445"/>
    <lineage>
        <taxon>Eukaryota</taxon>
        <taxon>Metazoa</taxon>
        <taxon>Ecdysozoa</taxon>
        <taxon>Nematoda</taxon>
        <taxon>Chromadorea</taxon>
        <taxon>Rhabditida</taxon>
        <taxon>Tylenchina</taxon>
        <taxon>Panagrolaimomorpha</taxon>
        <taxon>Panagrolaimoidea</taxon>
        <taxon>Panagrolaimidae</taxon>
        <taxon>Panagrolaimus</taxon>
    </lineage>
</organism>
<evidence type="ECO:0000313" key="1">
    <source>
        <dbReference type="Proteomes" id="UP000887579"/>
    </source>
</evidence>
<accession>A0AC34GLN8</accession>
<sequence length="49" mass="5221">MKAVVFCLFAFIGAVLGGDPNSSFLACCKNKGIQHSCQPYCSYEKSADA</sequence>
<protein>
    <submittedName>
        <fullName evidence="2">Uncharacterized protein</fullName>
    </submittedName>
</protein>
<name>A0AC34GLN8_9BILA</name>
<reference evidence="2" key="1">
    <citation type="submission" date="2022-11" db="UniProtKB">
        <authorList>
            <consortium name="WormBaseParasite"/>
        </authorList>
    </citation>
    <scope>IDENTIFICATION</scope>
</reference>